<name>A0ABN2WUI9_9MICO</name>
<keyword evidence="1" id="KW-1133">Transmembrane helix</keyword>
<proteinExistence type="predicted"/>
<evidence type="ECO:0000313" key="3">
    <source>
        <dbReference type="Proteomes" id="UP001500984"/>
    </source>
</evidence>
<evidence type="ECO:0000313" key="2">
    <source>
        <dbReference type="EMBL" id="GAA2099054.1"/>
    </source>
</evidence>
<accession>A0ABN2WUI9</accession>
<keyword evidence="1" id="KW-0812">Transmembrane</keyword>
<protein>
    <recommendedName>
        <fullName evidence="4">Integral membrane protein</fullName>
    </recommendedName>
</protein>
<evidence type="ECO:0008006" key="4">
    <source>
        <dbReference type="Google" id="ProtNLM"/>
    </source>
</evidence>
<dbReference type="EMBL" id="BAAAPZ010000008">
    <property type="protein sequence ID" value="GAA2099054.1"/>
    <property type="molecule type" value="Genomic_DNA"/>
</dbReference>
<evidence type="ECO:0000256" key="1">
    <source>
        <dbReference type="SAM" id="Phobius"/>
    </source>
</evidence>
<feature type="transmembrane region" description="Helical" evidence="1">
    <location>
        <begin position="179"/>
        <end position="197"/>
    </location>
</feature>
<dbReference type="Proteomes" id="UP001500984">
    <property type="component" value="Unassembled WGS sequence"/>
</dbReference>
<comment type="caution">
    <text evidence="2">The sequence shown here is derived from an EMBL/GenBank/DDBJ whole genome shotgun (WGS) entry which is preliminary data.</text>
</comment>
<feature type="transmembrane region" description="Helical" evidence="1">
    <location>
        <begin position="47"/>
        <end position="67"/>
    </location>
</feature>
<organism evidence="2 3">
    <name type="scientific">Brevibacterium salitolerans</name>
    <dbReference type="NCBI Taxonomy" id="1403566"/>
    <lineage>
        <taxon>Bacteria</taxon>
        <taxon>Bacillati</taxon>
        <taxon>Actinomycetota</taxon>
        <taxon>Actinomycetes</taxon>
        <taxon>Micrococcales</taxon>
        <taxon>Brevibacteriaceae</taxon>
        <taxon>Brevibacterium</taxon>
    </lineage>
</organism>
<reference evidence="2 3" key="1">
    <citation type="journal article" date="2019" name="Int. J. Syst. Evol. Microbiol.">
        <title>The Global Catalogue of Microorganisms (GCM) 10K type strain sequencing project: providing services to taxonomists for standard genome sequencing and annotation.</title>
        <authorList>
            <consortium name="The Broad Institute Genomics Platform"/>
            <consortium name="The Broad Institute Genome Sequencing Center for Infectious Disease"/>
            <person name="Wu L."/>
            <person name="Ma J."/>
        </authorList>
    </citation>
    <scope>NUCLEOTIDE SEQUENCE [LARGE SCALE GENOMIC DNA]</scope>
    <source>
        <strain evidence="2 3">JCM 15900</strain>
    </source>
</reference>
<keyword evidence="1" id="KW-0472">Membrane</keyword>
<gene>
    <name evidence="2" type="ORF">GCM10009823_20700</name>
</gene>
<sequence>MTLMRDRTSEVRRRFARGSAAALVATFVALFSHMAGGGPTPPFLGVAVPLFFSLVICTILAGLRSSLLRLTVSVGLSQLCFHWVFSAAAVAQAVSGGAVVAGGIAASGDSAGARLSARAHALHSSAGFSGSAGAGAASGHAGHAGAGQSAGADLAGHADLAGAAAHSGHLLHTGASHSGSLMLLAHAAAAVLTIAVLRHAERALASLRDLLRMVGRRLTALASGAVSIPSAPRRRGPVRTRPTRTLVPLGVLRCAHLDRGPPAFAG</sequence>
<keyword evidence="3" id="KW-1185">Reference proteome</keyword>
<feature type="transmembrane region" description="Helical" evidence="1">
    <location>
        <begin position="79"/>
        <end position="106"/>
    </location>
</feature>